<reference evidence="1" key="1">
    <citation type="submission" date="2020-05" db="UniProtKB">
        <authorList>
            <consortium name="EnsemblMetazoa"/>
        </authorList>
    </citation>
    <scope>IDENTIFICATION</scope>
    <source>
        <strain evidence="1">TTRI</strain>
    </source>
</reference>
<evidence type="ECO:0000313" key="2">
    <source>
        <dbReference type="Proteomes" id="UP000078200"/>
    </source>
</evidence>
<accession>A0A1A9VSR4</accession>
<protein>
    <submittedName>
        <fullName evidence="1">Uncharacterized protein</fullName>
    </submittedName>
</protein>
<evidence type="ECO:0000313" key="1">
    <source>
        <dbReference type="EnsemblMetazoa" id="GAUT046223-PA"/>
    </source>
</evidence>
<organism evidence="1 2">
    <name type="scientific">Glossina austeni</name>
    <name type="common">Savannah tsetse fly</name>
    <dbReference type="NCBI Taxonomy" id="7395"/>
    <lineage>
        <taxon>Eukaryota</taxon>
        <taxon>Metazoa</taxon>
        <taxon>Ecdysozoa</taxon>
        <taxon>Arthropoda</taxon>
        <taxon>Hexapoda</taxon>
        <taxon>Insecta</taxon>
        <taxon>Pterygota</taxon>
        <taxon>Neoptera</taxon>
        <taxon>Endopterygota</taxon>
        <taxon>Diptera</taxon>
        <taxon>Brachycera</taxon>
        <taxon>Muscomorpha</taxon>
        <taxon>Hippoboscoidea</taxon>
        <taxon>Glossinidae</taxon>
        <taxon>Glossina</taxon>
    </lineage>
</organism>
<keyword evidence="2" id="KW-1185">Reference proteome</keyword>
<dbReference type="AlphaFoldDB" id="A0A1A9VSR4"/>
<dbReference type="VEuPathDB" id="VectorBase:GAUT046223"/>
<dbReference type="Proteomes" id="UP000078200">
    <property type="component" value="Unassembled WGS sequence"/>
</dbReference>
<dbReference type="EnsemblMetazoa" id="GAUT046223-RA">
    <property type="protein sequence ID" value="GAUT046223-PA"/>
    <property type="gene ID" value="GAUT046223"/>
</dbReference>
<proteinExistence type="predicted"/>
<name>A0A1A9VSR4_GLOAU</name>
<sequence length="198" mass="20748">MLADLPITPPPDGCEDSLLNEVTLDSNDDAKLSRSKISAVDGIDSVFSVVAVAVVVYNVGDLVVVRAVGDHRQNQLLYCLGREMRGKIWYVGDDMVSVIAVGEPDCKRKAVKAFTASLTFCDAFNIPPPAAVPAIGEDDAGAKGMVGKCRDDSSKYAGGGVGAFGLGVTDELRLIGGGGLAVFIDDRLVTRVLLPPPK</sequence>